<feature type="region of interest" description="Disordered" evidence="1">
    <location>
        <begin position="1"/>
        <end position="21"/>
    </location>
</feature>
<evidence type="ECO:0000313" key="3">
    <source>
        <dbReference type="EMBL" id="AHZ95270.1"/>
    </source>
</evidence>
<dbReference type="EMBL" id="KJ595576">
    <property type="protein sequence ID" value="AHZ95270.1"/>
    <property type="molecule type" value="Genomic_DNA"/>
</dbReference>
<feature type="domain" description="DUF7196" evidence="2">
    <location>
        <begin position="1"/>
        <end position="68"/>
    </location>
</feature>
<dbReference type="InterPro" id="IPR055620">
    <property type="entry name" value="DUF7196"/>
</dbReference>
<accession>A0A059VGH3</accession>
<reference evidence="3 4" key="1">
    <citation type="submission" date="2014-03" db="EMBL/GenBank/DDBJ databases">
        <authorList>
            <person name="Keyes J.M."/>
            <person name="Palaniappan R.S."/>
            <person name="Soti S."/>
            <person name="Thompson J.R."/>
            <person name="Coody T.K."/>
            <person name="Tekumalla S."/>
            <person name="Morgan A."/>
            <person name="Nelson M.A."/>
            <person name="Hillson S.J."/>
            <person name="Prasetyo J."/>
            <person name="Palomino C."/>
            <person name="Doak A.E."/>
            <person name="Pettis E."/>
            <person name="Harrington E.L."/>
            <person name="Mattivi C.M."/>
            <person name="Trieu M."/>
            <person name="Nelson S.L."/>
            <person name="Pelos C.M."/>
            <person name="Reed S.E."/>
            <person name="Guild N.A."/>
            <person name="Fillman C.L."/>
            <person name="Bradley K.W."/>
            <person name="Clarke D.Q."/>
            <person name="Lewis M.F."/>
            <person name="Barker L.P."/>
            <person name="Bailey C."/>
            <person name="Asai D.J."/>
            <person name="Garber M.L."/>
            <person name="Bowman C.A."/>
            <person name="Russell D.A."/>
            <person name="Pope W.H."/>
            <person name="Jacobs-Sera D."/>
            <person name="Hendrix R.W."/>
            <person name="Hatfull G.F."/>
        </authorList>
    </citation>
    <scope>NUCLEOTIDE SEQUENCE [LARGE SCALE GENOMIC DNA]</scope>
</reference>
<dbReference type="Pfam" id="PF23826">
    <property type="entry name" value="DUF7196"/>
    <property type="match status" value="1"/>
</dbReference>
<evidence type="ECO:0000256" key="1">
    <source>
        <dbReference type="SAM" id="MobiDB-lite"/>
    </source>
</evidence>
<sequence>MACGCGGGAKANSNSPGGDTLGYRAILPNKSVVPPRDEPPFFMAADAMREVTLARGGTVRRIRKSDPTDDYAVAKREAELAAAATTA</sequence>
<name>A0A059VGH3_9CAUD</name>
<dbReference type="RefSeq" id="YP_009043285.1">
    <property type="nucleotide sequence ID" value="NC_024363.1"/>
</dbReference>
<evidence type="ECO:0000259" key="2">
    <source>
        <dbReference type="Pfam" id="PF23826"/>
    </source>
</evidence>
<protein>
    <recommendedName>
        <fullName evidence="2">DUF7196 domain-containing protein</fullName>
    </recommendedName>
</protein>
<evidence type="ECO:0000313" key="4">
    <source>
        <dbReference type="Proteomes" id="UP000203559"/>
    </source>
</evidence>
<gene>
    <name evidence="3" type="primary">10</name>
    <name evidence="3" type="ORF">PBI_MANAD_10</name>
</gene>
<keyword evidence="4" id="KW-1185">Reference proteome</keyword>
<dbReference type="Proteomes" id="UP000203559">
    <property type="component" value="Segment"/>
</dbReference>
<proteinExistence type="predicted"/>
<dbReference type="KEGG" id="vg:19685944"/>
<dbReference type="GeneID" id="19685944"/>
<organism evidence="3 4">
    <name type="scientific">Mycobacterium phage Manad</name>
    <dbReference type="NCBI Taxonomy" id="1486403"/>
    <lineage>
        <taxon>Viruses</taxon>
        <taxon>Duplodnaviria</taxon>
        <taxon>Heunggongvirae</taxon>
        <taxon>Uroviricota</taxon>
        <taxon>Caudoviricetes</taxon>
        <taxon>Bclasvirinae</taxon>
        <taxon>Pegunavirus</taxon>
        <taxon>Pegunavirus manad</taxon>
    </lineage>
</organism>